<dbReference type="InterPro" id="IPR058003">
    <property type="entry name" value="Phage_gp12"/>
</dbReference>
<protein>
    <submittedName>
        <fullName evidence="1">Uncharacterized protein</fullName>
    </submittedName>
</protein>
<reference evidence="1" key="1">
    <citation type="journal article" date="2015" name="Nature">
        <title>Complex archaea that bridge the gap between prokaryotes and eukaryotes.</title>
        <authorList>
            <person name="Spang A."/>
            <person name="Saw J.H."/>
            <person name="Jorgensen S.L."/>
            <person name="Zaremba-Niedzwiedzka K."/>
            <person name="Martijn J."/>
            <person name="Lind A.E."/>
            <person name="van Eijk R."/>
            <person name="Schleper C."/>
            <person name="Guy L."/>
            <person name="Ettema T.J."/>
        </authorList>
    </citation>
    <scope>NUCLEOTIDE SEQUENCE</scope>
</reference>
<dbReference type="EMBL" id="LAZR01022402">
    <property type="protein sequence ID" value="KKL81988.1"/>
    <property type="molecule type" value="Genomic_DNA"/>
</dbReference>
<comment type="caution">
    <text evidence="1">The sequence shown here is derived from an EMBL/GenBank/DDBJ whole genome shotgun (WGS) entry which is preliminary data.</text>
</comment>
<accession>A0A0F9F6S4</accession>
<feature type="non-terminal residue" evidence="1">
    <location>
        <position position="1"/>
    </location>
</feature>
<gene>
    <name evidence="1" type="ORF">LCGC14_1989270</name>
</gene>
<name>A0A0F9F6S4_9ZZZZ</name>
<sequence length="659" mass="73319">CTTAGDTGGSEPTWDTTIGNTTADGTVTWTAFANYLAIPDGANASESFEMVTVADYSFLVNKTRTVLSRATGYATPAGFNKWYFPDNWREDDSDTRYYYPVAGTDKGKKQTLEDLPTPDDPSPPSANDFYEITGASDSGFSRYYVIYVGGVWQETHAHNSSECPDESTMPHALVRESDGDFHVREFGWVPRLFGDSMNNPHPTFIDKKILDVGYHRNRLIFCAGENVIMSGAGDYGNFYRNTVTQLLDSDVVDVAVSTAQVAKVNYLLPAENGLMFFSDQMQFVLNVDRLLTPSTASVDVATSYEMNQYVKPISVGQDVYYVTETGDFSRVREYSLSASEDIQTSATDVTAHVPRYLPKGIRRLAGSSNEDVMLAISSETGFDNRVYVYKFFYANGKKVQSAWSYWLFADDDIILDVNVLNNVIYFVIERADGVYLETLNVQSTDFPLALTYDLLIDRRYNFAGGDKSYDASDTTFTLPYTLTSDEQDDFRLILGDGATAGRILDTTAYTWVDSDHVKFAGDWTGVEVFGGLNYTFEYEFSQQFNKRRDGMSITTGRYQLRTFTIVFENMAFFNTEVDPYGDGNGLTEDIVTKGLAAFTGKTLGAGSLLIDSPTFEDGTYDFQIYGNSKVAVVKLTNDEPFGGSFVSATVEGFYTNRGR</sequence>
<evidence type="ECO:0000313" key="1">
    <source>
        <dbReference type="EMBL" id="KKL81988.1"/>
    </source>
</evidence>
<dbReference type="Pfam" id="PF25675">
    <property type="entry name" value="Phage_nozzle"/>
    <property type="match status" value="1"/>
</dbReference>
<proteinExistence type="predicted"/>
<organism evidence="1">
    <name type="scientific">marine sediment metagenome</name>
    <dbReference type="NCBI Taxonomy" id="412755"/>
    <lineage>
        <taxon>unclassified sequences</taxon>
        <taxon>metagenomes</taxon>
        <taxon>ecological metagenomes</taxon>
    </lineage>
</organism>
<dbReference type="AlphaFoldDB" id="A0A0F9F6S4"/>